<dbReference type="Proteomes" id="UP001434883">
    <property type="component" value="Unassembled WGS sequence"/>
</dbReference>
<comment type="caution">
    <text evidence="1">The sequence shown here is derived from an EMBL/GenBank/DDBJ whole genome shotgun (WGS) entry which is preliminary data.</text>
</comment>
<reference evidence="1 2" key="1">
    <citation type="submission" date="2021-06" db="EMBL/GenBank/DDBJ databases">
        <authorList>
            <person name="Palmer J.M."/>
        </authorList>
    </citation>
    <scope>NUCLEOTIDE SEQUENCE [LARGE SCALE GENOMIC DNA]</scope>
    <source>
        <strain evidence="1 2">XC_2019</strain>
        <tissue evidence="1">Muscle</tissue>
    </source>
</reference>
<proteinExistence type="predicted"/>
<protein>
    <submittedName>
        <fullName evidence="1">Uncharacterized protein</fullName>
    </submittedName>
</protein>
<sequence>MMSWKRFYKVKILRLAYWTPVLKRKACVCLLGQEEVQPSEAIIFPPAPSPGRQPACGNTQLLTTEGFLETEAQREQADQSGLFQCNGMVKRC</sequence>
<dbReference type="EMBL" id="JAHRIN010061419">
    <property type="protein sequence ID" value="MEQ2213281.1"/>
    <property type="molecule type" value="Genomic_DNA"/>
</dbReference>
<evidence type="ECO:0000313" key="2">
    <source>
        <dbReference type="Proteomes" id="UP001434883"/>
    </source>
</evidence>
<evidence type="ECO:0000313" key="1">
    <source>
        <dbReference type="EMBL" id="MEQ2213281.1"/>
    </source>
</evidence>
<accession>A0ABV0RZI9</accession>
<gene>
    <name evidence="1" type="ORF">XENOCAPTIV_012338</name>
</gene>
<keyword evidence="2" id="KW-1185">Reference proteome</keyword>
<organism evidence="1 2">
    <name type="scientific">Xenoophorus captivus</name>
    <dbReference type="NCBI Taxonomy" id="1517983"/>
    <lineage>
        <taxon>Eukaryota</taxon>
        <taxon>Metazoa</taxon>
        <taxon>Chordata</taxon>
        <taxon>Craniata</taxon>
        <taxon>Vertebrata</taxon>
        <taxon>Euteleostomi</taxon>
        <taxon>Actinopterygii</taxon>
        <taxon>Neopterygii</taxon>
        <taxon>Teleostei</taxon>
        <taxon>Neoteleostei</taxon>
        <taxon>Acanthomorphata</taxon>
        <taxon>Ovalentaria</taxon>
        <taxon>Atherinomorphae</taxon>
        <taxon>Cyprinodontiformes</taxon>
        <taxon>Goodeidae</taxon>
        <taxon>Xenoophorus</taxon>
    </lineage>
</organism>
<name>A0ABV0RZI9_9TELE</name>